<keyword evidence="1" id="KW-0472">Membrane</keyword>
<gene>
    <name evidence="2" type="ORF">PXH68_08155</name>
</gene>
<protein>
    <submittedName>
        <fullName evidence="2">Uncharacterized protein</fullName>
    </submittedName>
</protein>
<dbReference type="Proteomes" id="UP001304088">
    <property type="component" value="Chromosome"/>
</dbReference>
<sequence>MSAKEEFIIAVAGNTVMMGLSFLHLHNQVSDEFHGKIEEPSV</sequence>
<evidence type="ECO:0000313" key="3">
    <source>
        <dbReference type="Proteomes" id="UP001304088"/>
    </source>
</evidence>
<accession>A0AA96VL02</accession>
<reference evidence="2 3" key="1">
    <citation type="submission" date="2023-02" db="EMBL/GenBank/DDBJ databases">
        <title>Streptococcus sp. Genome Sequencing and Assembly.</title>
        <authorList>
            <person name="Shore S.M."/>
            <person name="Nicholson T.L."/>
        </authorList>
    </citation>
    <scope>NUCLEOTIDE SEQUENCE [LARGE SCALE GENOMIC DNA]</scope>
    <source>
        <strain evidence="2 3">29896</strain>
    </source>
</reference>
<dbReference type="RefSeq" id="WP_316715624.1">
    <property type="nucleotide sequence ID" value="NZ_CP118733.1"/>
</dbReference>
<organism evidence="2 3">
    <name type="scientific">Streptococcus suivaginalis</name>
    <dbReference type="NCBI Taxonomy" id="3028082"/>
    <lineage>
        <taxon>Bacteria</taxon>
        <taxon>Bacillati</taxon>
        <taxon>Bacillota</taxon>
        <taxon>Bacilli</taxon>
        <taxon>Lactobacillales</taxon>
        <taxon>Streptococcaceae</taxon>
        <taxon>Streptococcus</taxon>
    </lineage>
</organism>
<name>A0AA96VL02_9STRE</name>
<dbReference type="KEGG" id="ssuv:PXH68_08155"/>
<keyword evidence="1" id="KW-0812">Transmembrane</keyword>
<keyword evidence="1" id="KW-1133">Transmembrane helix</keyword>
<dbReference type="AlphaFoldDB" id="A0AA96VL02"/>
<evidence type="ECO:0000256" key="1">
    <source>
        <dbReference type="SAM" id="Phobius"/>
    </source>
</evidence>
<dbReference type="EMBL" id="CP118733">
    <property type="protein sequence ID" value="WNY46844.1"/>
    <property type="molecule type" value="Genomic_DNA"/>
</dbReference>
<keyword evidence="3" id="KW-1185">Reference proteome</keyword>
<feature type="transmembrane region" description="Helical" evidence="1">
    <location>
        <begin position="7"/>
        <end position="25"/>
    </location>
</feature>
<proteinExistence type="predicted"/>
<evidence type="ECO:0000313" key="2">
    <source>
        <dbReference type="EMBL" id="WNY46844.1"/>
    </source>
</evidence>